<dbReference type="HOGENOM" id="CLU_1045893_0_0_1"/>
<protein>
    <submittedName>
        <fullName evidence="3">AAA family</fullName>
    </submittedName>
</protein>
<sequence length="266" mass="30296">MDLLATIKTLMLIRKIRPKNERRRSIPETKATHRYVDPPSDVPQRYSAHTIVKTTKYAEDRHVSTVYSLAGHTPIKMGKRWDQGKFQPAVDVLMVEDKDKAAINGKAPFTCQKITIQHPALIEILGLILENEGFHLDDNGPIVFYSPFRPLYFCYEEIVGLCESTNDDSLKVYLENLLTTLNDILGETRKQSHQLKARGLVNFDLAWTYFPNGTMVRSSDCNTKMVFRVVGTSYKKSESGTDLVIYGEALRFDGVLRLDGPRDFHP</sequence>
<dbReference type="EMBL" id="KB021441">
    <property type="protein sequence ID" value="ELA23116.1"/>
    <property type="molecule type" value="Genomic_DNA"/>
</dbReference>
<gene>
    <name evidence="3" type="ORF">CGGC5_15072</name>
</gene>
<proteinExistence type="predicted"/>
<dbReference type="STRING" id="1213859.L2FAM3"/>
<dbReference type="PANTHER" id="PTHR46411">
    <property type="entry name" value="FAMILY ATPASE, PUTATIVE-RELATED"/>
    <property type="match status" value="1"/>
</dbReference>
<feature type="domain" description="DUF7025" evidence="2">
    <location>
        <begin position="193"/>
        <end position="254"/>
    </location>
</feature>
<name>L2FAM3_COLFN</name>
<feature type="region of interest" description="Disordered" evidence="1">
    <location>
        <begin position="21"/>
        <end position="40"/>
    </location>
</feature>
<dbReference type="AlphaFoldDB" id="L2FAM3"/>
<organism evidence="3">
    <name type="scientific">Colletotrichum fructicola (strain Nara gc5)</name>
    <name type="common">Anthracnose fungus</name>
    <name type="synonym">Colletotrichum gloeosporioides (strain Nara gc5)</name>
    <dbReference type="NCBI Taxonomy" id="1213859"/>
    <lineage>
        <taxon>Eukaryota</taxon>
        <taxon>Fungi</taxon>
        <taxon>Dikarya</taxon>
        <taxon>Ascomycota</taxon>
        <taxon>Pezizomycotina</taxon>
        <taxon>Sordariomycetes</taxon>
        <taxon>Hypocreomycetidae</taxon>
        <taxon>Glomerellales</taxon>
        <taxon>Glomerellaceae</taxon>
        <taxon>Colletotrichum</taxon>
        <taxon>Colletotrichum gloeosporioides species complex</taxon>
    </lineage>
</organism>
<dbReference type="InterPro" id="IPR054289">
    <property type="entry name" value="DUF7025"/>
</dbReference>
<dbReference type="PANTHER" id="PTHR46411:SF4">
    <property type="entry name" value="AAA+ ATPASE DOMAIN-CONTAINING PROTEIN"/>
    <property type="match status" value="1"/>
</dbReference>
<evidence type="ECO:0000259" key="2">
    <source>
        <dbReference type="Pfam" id="PF22942"/>
    </source>
</evidence>
<accession>L2FAM3</accession>
<feature type="compositionally biased region" description="Basic and acidic residues" evidence="1">
    <location>
        <begin position="23"/>
        <end position="36"/>
    </location>
</feature>
<dbReference type="Pfam" id="PF22942">
    <property type="entry name" value="DUF7025"/>
    <property type="match status" value="1"/>
</dbReference>
<reference evidence="3" key="1">
    <citation type="submission" date="2012-08" db="EMBL/GenBank/DDBJ databases">
        <title>Genome analysis of Colletotrichum orbiculare and Colletotrichum fructicola.</title>
        <authorList>
            <person name="Gan P.H.P."/>
            <person name="Ikeda K."/>
            <person name="Irieda H."/>
            <person name="Narusaka M."/>
            <person name="O'Connell R.J."/>
            <person name="Narusaka Y."/>
            <person name="Takano Y."/>
            <person name="Kubo Y."/>
            <person name="Shirasu K."/>
        </authorList>
    </citation>
    <scope>NUCLEOTIDE SEQUENCE</scope>
    <source>
        <strain evidence="3">Nara gc5</strain>
    </source>
</reference>
<evidence type="ECO:0000313" key="3">
    <source>
        <dbReference type="EMBL" id="ELA23116.1"/>
    </source>
</evidence>
<evidence type="ECO:0000256" key="1">
    <source>
        <dbReference type="SAM" id="MobiDB-lite"/>
    </source>
</evidence>